<dbReference type="InterPro" id="IPR036318">
    <property type="entry name" value="FAD-bd_PCMH-like_sf"/>
</dbReference>
<dbReference type="SUPFAM" id="SSF56176">
    <property type="entry name" value="FAD-binding/transporter-associated domain-like"/>
    <property type="match status" value="1"/>
</dbReference>
<evidence type="ECO:0000313" key="7">
    <source>
        <dbReference type="Proteomes" id="UP001501821"/>
    </source>
</evidence>
<organism evidence="6 7">
    <name type="scientific">Nocardioides panacisoli</name>
    <dbReference type="NCBI Taxonomy" id="627624"/>
    <lineage>
        <taxon>Bacteria</taxon>
        <taxon>Bacillati</taxon>
        <taxon>Actinomycetota</taxon>
        <taxon>Actinomycetes</taxon>
        <taxon>Propionibacteriales</taxon>
        <taxon>Nocardioidaceae</taxon>
        <taxon>Nocardioides</taxon>
    </lineage>
</organism>
<dbReference type="Gene3D" id="3.30.70.3450">
    <property type="match status" value="2"/>
</dbReference>
<evidence type="ECO:0000313" key="6">
    <source>
        <dbReference type="EMBL" id="GAA3819712.1"/>
    </source>
</evidence>
<dbReference type="RefSeq" id="WP_344775241.1">
    <property type="nucleotide sequence ID" value="NZ_BAABAH010000006.1"/>
</dbReference>
<dbReference type="InterPro" id="IPR016164">
    <property type="entry name" value="FAD-linked_Oxase-like_C"/>
</dbReference>
<dbReference type="Pfam" id="PF01565">
    <property type="entry name" value="FAD_binding_4"/>
    <property type="match status" value="1"/>
</dbReference>
<feature type="region of interest" description="Disordered" evidence="4">
    <location>
        <begin position="1"/>
        <end position="27"/>
    </location>
</feature>
<dbReference type="PROSITE" id="PS51387">
    <property type="entry name" value="FAD_PCMH"/>
    <property type="match status" value="1"/>
</dbReference>
<dbReference type="PANTHER" id="PTHR46568:SF1">
    <property type="entry name" value="ALKYLDIHYDROXYACETONEPHOSPHATE SYNTHASE, PEROXISOMAL"/>
    <property type="match status" value="1"/>
</dbReference>
<dbReference type="InterPro" id="IPR016169">
    <property type="entry name" value="FAD-bd_PCMH_sub2"/>
</dbReference>
<feature type="compositionally biased region" description="Basic and acidic residues" evidence="4">
    <location>
        <begin position="1"/>
        <end position="11"/>
    </location>
</feature>
<dbReference type="SUPFAM" id="SSF55103">
    <property type="entry name" value="FAD-linked oxidases, C-terminal domain"/>
    <property type="match status" value="1"/>
</dbReference>
<dbReference type="Proteomes" id="UP001501821">
    <property type="component" value="Unassembled WGS sequence"/>
</dbReference>
<dbReference type="Pfam" id="PF02913">
    <property type="entry name" value="FAD-oxidase_C"/>
    <property type="match status" value="1"/>
</dbReference>
<dbReference type="InterPro" id="IPR016166">
    <property type="entry name" value="FAD-bd_PCMH"/>
</dbReference>
<evidence type="ECO:0000259" key="5">
    <source>
        <dbReference type="PROSITE" id="PS51387"/>
    </source>
</evidence>
<keyword evidence="2" id="KW-0285">Flavoprotein</keyword>
<dbReference type="Gene3D" id="1.10.45.10">
    <property type="entry name" value="Vanillyl-alcohol Oxidase, Chain A, domain 4"/>
    <property type="match status" value="1"/>
</dbReference>
<dbReference type="Gene3D" id="3.30.300.330">
    <property type="match status" value="1"/>
</dbReference>
<proteinExistence type="inferred from homology"/>
<gene>
    <name evidence="6" type="ORF">GCM10022242_21780</name>
</gene>
<feature type="domain" description="FAD-binding PCMH-type" evidence="5">
    <location>
        <begin position="101"/>
        <end position="285"/>
    </location>
</feature>
<accession>A0ABP7IJ34</accession>
<reference evidence="7" key="1">
    <citation type="journal article" date="2019" name="Int. J. Syst. Evol. Microbiol.">
        <title>The Global Catalogue of Microorganisms (GCM) 10K type strain sequencing project: providing services to taxonomists for standard genome sequencing and annotation.</title>
        <authorList>
            <consortium name="The Broad Institute Genomics Platform"/>
            <consortium name="The Broad Institute Genome Sequencing Center for Infectious Disease"/>
            <person name="Wu L."/>
            <person name="Ma J."/>
        </authorList>
    </citation>
    <scope>NUCLEOTIDE SEQUENCE [LARGE SCALE GENOMIC DNA]</scope>
    <source>
        <strain evidence="7">JCM 16953</strain>
    </source>
</reference>
<dbReference type="PANTHER" id="PTHR46568">
    <property type="entry name" value="ALKYLDIHYDROXYACETONEPHOSPHATE SYNTHASE, PEROXISOMAL"/>
    <property type="match status" value="1"/>
</dbReference>
<keyword evidence="3" id="KW-0274">FAD</keyword>
<comment type="caution">
    <text evidence="6">The sequence shown here is derived from an EMBL/GenBank/DDBJ whole genome shotgun (WGS) entry which is preliminary data.</text>
</comment>
<dbReference type="Gene3D" id="3.30.465.10">
    <property type="match status" value="1"/>
</dbReference>
<dbReference type="EMBL" id="BAABAH010000006">
    <property type="protein sequence ID" value="GAA3819712.1"/>
    <property type="molecule type" value="Genomic_DNA"/>
</dbReference>
<comment type="similarity">
    <text evidence="1">Belongs to the FAD-binding oxidoreductase/transferase type 4 family.</text>
</comment>
<evidence type="ECO:0000256" key="3">
    <source>
        <dbReference type="ARBA" id="ARBA00022827"/>
    </source>
</evidence>
<evidence type="ECO:0000256" key="1">
    <source>
        <dbReference type="ARBA" id="ARBA00008000"/>
    </source>
</evidence>
<protein>
    <submittedName>
        <fullName evidence="6">FAD-binding oxidoreductase</fullName>
    </submittedName>
</protein>
<sequence length="533" mass="55703">MTELDTAHRQPEMPATRWGDPGEAGPLPDHVRELVSMVFPITDAPAAERVDVPAPALDRAHTAALAAVVGDADVLVDDATRRIRTRGKSTPDLLRQRVGDLGDAPDVVVRPGSHDEVAAVLAYCGEHRIAVVPFGGGTAVTGGLVVGAAERPSYAGVVSLDLGRMRRLLAVDPVSSTATLEPGLRGPEAEALLAEHGLMLGHYPQSFEFASIGGFAATRSSGQSSAGYGRFDAMVVGLRVATPVGDVHLGSAPANASGPDLRELFLGSEGAFGVITEVTVRVRPLPEMKVYEGWQWPDFAAGADAMRMLAQSDLLPTVLRLSDENETSINLARPDAIGGDAAGGCLMITGYEGTPEAVAAKQAAVTEVLRKLGGTPLGTEPGESWAAGRFAAPYLRDSLLDVGVLVETLETATFWSKRDELYRAVKEALEGALGEGTLVLCHVSHVYATGCSLYFTVATPGGEQPLERWLPAKAAACEAIVRCGAAITHHHAVGTDHKPYLTAEIGEVGVTALRAVKQALDPAGVLNPGVLVP</sequence>
<dbReference type="InterPro" id="IPR004113">
    <property type="entry name" value="FAD-bd_oxidored_4_C"/>
</dbReference>
<dbReference type="InterPro" id="IPR025650">
    <property type="entry name" value="Alkyl-DHAP_Synthase"/>
</dbReference>
<keyword evidence="7" id="KW-1185">Reference proteome</keyword>
<name>A0ABP7IJ34_9ACTN</name>
<dbReference type="InterPro" id="IPR016171">
    <property type="entry name" value="Vanillyl_alc_oxidase_C-sub2"/>
</dbReference>
<dbReference type="InterPro" id="IPR006094">
    <property type="entry name" value="Oxid_FAD_bind_N"/>
</dbReference>
<evidence type="ECO:0000256" key="4">
    <source>
        <dbReference type="SAM" id="MobiDB-lite"/>
    </source>
</evidence>
<evidence type="ECO:0000256" key="2">
    <source>
        <dbReference type="ARBA" id="ARBA00022630"/>
    </source>
</evidence>